<reference evidence="1" key="2">
    <citation type="submission" date="2020-03" db="EMBL/GenBank/DDBJ databases">
        <title>Flavobacteriaceae bacterium strain TP-CH-4, a member of the family Flavobacteriaceae isolated from a deep-sea seamount.</title>
        <authorList>
            <person name="Zhang D.-C."/>
        </authorList>
    </citation>
    <scope>NUCLEOTIDE SEQUENCE</scope>
    <source>
        <strain evidence="1">TP-CH-4</strain>
    </source>
</reference>
<accession>A0A967ART4</accession>
<organism evidence="1 2">
    <name type="scientific">Pelagihabitans pacificus</name>
    <dbReference type="NCBI Taxonomy" id="2696054"/>
    <lineage>
        <taxon>Bacteria</taxon>
        <taxon>Pseudomonadati</taxon>
        <taxon>Bacteroidota</taxon>
        <taxon>Flavobacteriia</taxon>
        <taxon>Flavobacteriales</taxon>
        <taxon>Flavobacteriaceae</taxon>
        <taxon>Pelagihabitans</taxon>
    </lineage>
</organism>
<name>A0A967ART4_9FLAO</name>
<dbReference type="AlphaFoldDB" id="A0A967ART4"/>
<comment type="caution">
    <text evidence="1">The sequence shown here is derived from an EMBL/GenBank/DDBJ whole genome shotgun (WGS) entry which is preliminary data.</text>
</comment>
<gene>
    <name evidence="1" type="ORF">FK220_001670</name>
</gene>
<sequence length="1248" mass="139714">MSDCSKNKNPLIRNGTSQGQRALAKLSPTSVEILDKSTEDWMVWAAKFSDHVGYTASNNASVGTMKPFFHSNISAQLALVASYSPEQLSRYIREVLLFLETEDVGLKGKYTELFDIIFSYFSVVDRLFKLTQTDTEYNSILLHHIRAKLLPLESRAFSYYKVSLNPPTGQVLIVTGPESDLEIFHEPLVAHEAFIASGLSDLNGARYDASLDFATYYGLILPDESIFGGETSFIKRIKYVTQHNFFTSILDEISASATFITRHSQKYLSKYLTDWPEHQPNYALYLTWLQLLEDTKAHLNELTGRHLDFYYKNVLRLQPLAQSPDAAFLVMELNKVTATYAVKDATVFLGPKDDNGDIITYESIRETVLNKAKIKHLAALYYGGPEDTIGTQINDGRLFAAPIINSADGLGAELADDVIAWHPFHIKEYVNAELAHINMPKAEVGFAIASHYLRLREGEREITLTLNLSKSLTLSNTEYRAYITTEKEWLELDTLATQTGPSLNQMRFVLSIPADKDPIVAYDKEVHMGSLTATEPVLKIVLNHTDGSNFPYSTLSDTLIYSVLLNVRVGDINGSYNEKGVKNLELHNDASPLNPSKPFHPWGPEPTVGNSFIIGSDEIFYKPGAKLQLNFKWKDLPLTTSGTIDTGAIDFDGYGGAPYVSFNSVAGPVTPNIKILKLSKNKWEELQDEKSVFIPSSSSSVSQEVGLELNLSGSTEKEMFLSKDEDWKTYGANSSKGFLKISLNHDFGHRDYYNALISYSKVEGNTITAPKYPYKPTLEAFNIGYEASCQLNINTSSTTTFKNRPLEFYHVGPFGDSEQHKALQKTNPKLVPKFLSKTGGTYKPQGSLFIGLENLAPGDTQSILFQLQEGSEAPLLEKPEEHLFWEYLGENNVWKTFDEDGVGDNTSGLIESGIINFIIPKDASLEHTALENTLIWIRCSVKEAPDAVAKIIGIYPNAIKVQRVIPDTKEYESMLTAAGEIKKLQLPEAKVKKIEQPYTSFDGKPTEDDEAFYLRASERLRHKDRAIMIWDFERLILQSFPEIYKVKCLNHTKITGSLSEGTLVYNEVAPGHVSVITIPDLANRNDIDPLKPYTKKSTLKDIGEFLRQRSSCQVQIHTAQPDFEEVKVKCSITLRDEFPDINYYKGVIQNDIMNFLSPWAFASDTDLNFGGSVHQSVLIDFIEELPYVDFLTDFELFHIKSSGETTKVDEVIASTARSILVSVPAIEHDLAVGLKAPETVSEIDCNDE</sequence>
<evidence type="ECO:0000313" key="1">
    <source>
        <dbReference type="EMBL" id="NHF58030.1"/>
    </source>
</evidence>
<protein>
    <recommendedName>
        <fullName evidence="3">Baseplate J-like protein</fullName>
    </recommendedName>
</protein>
<reference evidence="1" key="1">
    <citation type="submission" date="2019-07" db="EMBL/GenBank/DDBJ databases">
        <authorList>
            <person name="De-Chao Zhang Q."/>
        </authorList>
    </citation>
    <scope>NUCLEOTIDE SEQUENCE</scope>
    <source>
        <strain evidence="1">TP-CH-4</strain>
    </source>
</reference>
<proteinExistence type="predicted"/>
<keyword evidence="2" id="KW-1185">Reference proteome</keyword>
<dbReference type="EMBL" id="VIKU02000001">
    <property type="protein sequence ID" value="NHF58030.1"/>
    <property type="molecule type" value="Genomic_DNA"/>
</dbReference>
<evidence type="ECO:0000313" key="2">
    <source>
        <dbReference type="Proteomes" id="UP000707206"/>
    </source>
</evidence>
<evidence type="ECO:0008006" key="3">
    <source>
        <dbReference type="Google" id="ProtNLM"/>
    </source>
</evidence>
<dbReference type="Proteomes" id="UP000707206">
    <property type="component" value="Unassembled WGS sequence"/>
</dbReference>